<protein>
    <submittedName>
        <fullName evidence="10">8089_t:CDS:1</fullName>
    </submittedName>
</protein>
<dbReference type="GO" id="GO:0015087">
    <property type="term" value="F:cobalt ion transmembrane transporter activity"/>
    <property type="evidence" value="ECO:0007669"/>
    <property type="project" value="TreeGrafter"/>
</dbReference>
<keyword evidence="5 9" id="KW-0812">Transmembrane</keyword>
<dbReference type="Pfam" id="PF01544">
    <property type="entry name" value="CorA"/>
    <property type="match status" value="1"/>
</dbReference>
<feature type="transmembrane region" description="Helical" evidence="9">
    <location>
        <begin position="447"/>
        <end position="465"/>
    </location>
</feature>
<dbReference type="SUPFAM" id="SSF144083">
    <property type="entry name" value="Magnesium transport protein CorA, transmembrane region"/>
    <property type="match status" value="1"/>
</dbReference>
<dbReference type="EMBL" id="CAJVPJ010000645">
    <property type="protein sequence ID" value="CAG8545861.1"/>
    <property type="molecule type" value="Genomic_DNA"/>
</dbReference>
<evidence type="ECO:0000313" key="11">
    <source>
        <dbReference type="Proteomes" id="UP000789572"/>
    </source>
</evidence>
<dbReference type="OrthoDB" id="165352at2759"/>
<evidence type="ECO:0000256" key="5">
    <source>
        <dbReference type="ARBA" id="ARBA00022692"/>
    </source>
</evidence>
<reference evidence="10" key="1">
    <citation type="submission" date="2021-06" db="EMBL/GenBank/DDBJ databases">
        <authorList>
            <person name="Kallberg Y."/>
            <person name="Tangrot J."/>
            <person name="Rosling A."/>
        </authorList>
    </citation>
    <scope>NUCLEOTIDE SEQUENCE</scope>
    <source>
        <strain evidence="10">IA702</strain>
    </source>
</reference>
<evidence type="ECO:0000256" key="1">
    <source>
        <dbReference type="ARBA" id="ARBA00004651"/>
    </source>
</evidence>
<evidence type="ECO:0000256" key="4">
    <source>
        <dbReference type="ARBA" id="ARBA00022475"/>
    </source>
</evidence>
<feature type="region of interest" description="Disordered" evidence="8">
    <location>
        <begin position="1"/>
        <end position="28"/>
    </location>
</feature>
<keyword evidence="7 9" id="KW-0472">Membrane</keyword>
<dbReference type="GO" id="GO:0050897">
    <property type="term" value="F:cobalt ion binding"/>
    <property type="evidence" value="ECO:0007669"/>
    <property type="project" value="TreeGrafter"/>
</dbReference>
<dbReference type="Gene3D" id="1.20.58.340">
    <property type="entry name" value="Magnesium transport protein CorA, transmembrane region"/>
    <property type="match status" value="2"/>
</dbReference>
<dbReference type="GO" id="GO:0015095">
    <property type="term" value="F:magnesium ion transmembrane transporter activity"/>
    <property type="evidence" value="ECO:0007669"/>
    <property type="project" value="TreeGrafter"/>
</dbReference>
<evidence type="ECO:0000256" key="6">
    <source>
        <dbReference type="ARBA" id="ARBA00022989"/>
    </source>
</evidence>
<proteinExistence type="inferred from homology"/>
<name>A0A9N9AXM1_9GLOM</name>
<dbReference type="InterPro" id="IPR045861">
    <property type="entry name" value="CorA_cytoplasmic_dom"/>
</dbReference>
<dbReference type="PANTHER" id="PTHR46494:SF1">
    <property type="entry name" value="CORA FAMILY METAL ION TRANSPORTER (EUROFUNG)"/>
    <property type="match status" value="1"/>
</dbReference>
<sequence>MSKFGAESESEEIALDARQSSVSEDTDRSHAILMQKTDTGLSSVGGKMRLQMIAQRVININRLTVSSEKFWEPGAEAGVDVNSMDFNDIDAKCRIFCADFSKSKYAIDENLTNSTIKSFLKKKRPDWSKVRWINVDGVSWDRIVSTNRNASNPLQSAVERGKAWSPNMCANDMGPLPFSICSQDGENVSEDLVSAPGHDSKSASPTNSRKNLLEHGHREGSKYLEAHKLLRKEKLNVIVEHVSIFMVSGGTLITVFQHGGTSVYTPIRNRLQRTGTLLRTSEDVSLLMEAIIDAIVDLALPITDSYRHQIADLEGKILIRPKMQYTRELHIITGELTLLRRTLGPIQGLVNNMNLHHDENHFISEMAKTYFTDVLDHCNTIVDDLDTMTTISENLINMTFNAISYETNEYMRAVALMTVIFSPMTFVAGFFGMNFTNFPELDNGLNYFWKWTASFTLAITLMFNYRPLVQLVLRGGRFIARNWNQKVRKSI</sequence>
<evidence type="ECO:0000256" key="7">
    <source>
        <dbReference type="ARBA" id="ARBA00023136"/>
    </source>
</evidence>
<dbReference type="InterPro" id="IPR045863">
    <property type="entry name" value="CorA_TM1_TM2"/>
</dbReference>
<dbReference type="AlphaFoldDB" id="A0A9N9AXM1"/>
<evidence type="ECO:0000256" key="3">
    <source>
        <dbReference type="ARBA" id="ARBA00022448"/>
    </source>
</evidence>
<dbReference type="InterPro" id="IPR002523">
    <property type="entry name" value="MgTranspt_CorA/ZnTranspt_ZntB"/>
</dbReference>
<keyword evidence="3" id="KW-0813">Transport</keyword>
<comment type="caution">
    <text evidence="10">The sequence shown here is derived from an EMBL/GenBank/DDBJ whole genome shotgun (WGS) entry which is preliminary data.</text>
</comment>
<keyword evidence="11" id="KW-1185">Reference proteome</keyword>
<dbReference type="GO" id="GO:0005886">
    <property type="term" value="C:plasma membrane"/>
    <property type="evidence" value="ECO:0007669"/>
    <property type="project" value="UniProtKB-SubCell"/>
</dbReference>
<keyword evidence="6 9" id="KW-1133">Transmembrane helix</keyword>
<dbReference type="PANTHER" id="PTHR46494">
    <property type="entry name" value="CORA FAMILY METAL ION TRANSPORTER (EUROFUNG)"/>
    <property type="match status" value="1"/>
</dbReference>
<dbReference type="SUPFAM" id="SSF143865">
    <property type="entry name" value="CorA soluble domain-like"/>
    <property type="match status" value="1"/>
</dbReference>
<feature type="region of interest" description="Disordered" evidence="8">
    <location>
        <begin position="191"/>
        <end position="212"/>
    </location>
</feature>
<dbReference type="GO" id="GO:0000287">
    <property type="term" value="F:magnesium ion binding"/>
    <property type="evidence" value="ECO:0007669"/>
    <property type="project" value="TreeGrafter"/>
</dbReference>
<evidence type="ECO:0000256" key="2">
    <source>
        <dbReference type="ARBA" id="ARBA00009765"/>
    </source>
</evidence>
<evidence type="ECO:0000256" key="9">
    <source>
        <dbReference type="SAM" id="Phobius"/>
    </source>
</evidence>
<dbReference type="Proteomes" id="UP000789572">
    <property type="component" value="Unassembled WGS sequence"/>
</dbReference>
<organism evidence="10 11">
    <name type="scientific">Paraglomus occultum</name>
    <dbReference type="NCBI Taxonomy" id="144539"/>
    <lineage>
        <taxon>Eukaryota</taxon>
        <taxon>Fungi</taxon>
        <taxon>Fungi incertae sedis</taxon>
        <taxon>Mucoromycota</taxon>
        <taxon>Glomeromycotina</taxon>
        <taxon>Glomeromycetes</taxon>
        <taxon>Paraglomerales</taxon>
        <taxon>Paraglomeraceae</taxon>
        <taxon>Paraglomus</taxon>
    </lineage>
</organism>
<feature type="transmembrane region" description="Helical" evidence="9">
    <location>
        <begin position="413"/>
        <end position="435"/>
    </location>
</feature>
<evidence type="ECO:0000256" key="8">
    <source>
        <dbReference type="SAM" id="MobiDB-lite"/>
    </source>
</evidence>
<evidence type="ECO:0000313" key="10">
    <source>
        <dbReference type="EMBL" id="CAG8545861.1"/>
    </source>
</evidence>
<keyword evidence="4" id="KW-1003">Cell membrane</keyword>
<comment type="subcellular location">
    <subcellularLocation>
        <location evidence="1">Cell membrane</location>
        <topology evidence="1">Multi-pass membrane protein</topology>
    </subcellularLocation>
</comment>
<comment type="similarity">
    <text evidence="2">Belongs to the CorA metal ion transporter (MIT) (TC 1.A.35) family.</text>
</comment>
<dbReference type="Gene3D" id="3.30.460.20">
    <property type="entry name" value="CorA soluble domain-like"/>
    <property type="match status" value="1"/>
</dbReference>
<accession>A0A9N9AXM1</accession>
<gene>
    <name evidence="10" type="ORF">POCULU_LOCUS4768</name>
</gene>